<dbReference type="GO" id="GO:0005524">
    <property type="term" value="F:ATP binding"/>
    <property type="evidence" value="ECO:0007669"/>
    <property type="project" value="UniProtKB-UniRule"/>
</dbReference>
<dbReference type="EMBL" id="MFIV01000218">
    <property type="protein sequence ID" value="OGF97648.1"/>
    <property type="molecule type" value="Genomic_DNA"/>
</dbReference>
<dbReference type="Pfam" id="PF01121">
    <property type="entry name" value="CoaE"/>
    <property type="match status" value="1"/>
</dbReference>
<keyword evidence="3" id="KW-0963">Cytoplasm</keyword>
<evidence type="ECO:0000256" key="1">
    <source>
        <dbReference type="ARBA" id="ARBA00022741"/>
    </source>
</evidence>
<accession>A0A1F5YBQ1</accession>
<dbReference type="Gene3D" id="3.40.50.300">
    <property type="entry name" value="P-loop containing nucleotide triphosphate hydrolases"/>
    <property type="match status" value="1"/>
</dbReference>
<dbReference type="GO" id="GO:0005737">
    <property type="term" value="C:cytoplasm"/>
    <property type="evidence" value="ECO:0007669"/>
    <property type="project" value="UniProtKB-SubCell"/>
</dbReference>
<dbReference type="CDD" id="cd02022">
    <property type="entry name" value="DPCK"/>
    <property type="match status" value="1"/>
</dbReference>
<dbReference type="InterPro" id="IPR027417">
    <property type="entry name" value="P-loop_NTPase"/>
</dbReference>
<gene>
    <name evidence="3" type="primary">coaE</name>
    <name evidence="5" type="ORF">A2Z86_06895</name>
</gene>
<organism evidence="5 6">
    <name type="scientific">Candidatus Glassbacteria bacterium GWA2_58_10</name>
    <dbReference type="NCBI Taxonomy" id="1817865"/>
    <lineage>
        <taxon>Bacteria</taxon>
        <taxon>Candidatus Glassiibacteriota</taxon>
    </lineage>
</organism>
<evidence type="ECO:0000313" key="6">
    <source>
        <dbReference type="Proteomes" id="UP000176992"/>
    </source>
</evidence>
<dbReference type="NCBIfam" id="TIGR00152">
    <property type="entry name" value="dephospho-CoA kinase"/>
    <property type="match status" value="1"/>
</dbReference>
<dbReference type="PANTHER" id="PTHR10695:SF46">
    <property type="entry name" value="BIFUNCTIONAL COENZYME A SYNTHASE-RELATED"/>
    <property type="match status" value="1"/>
</dbReference>
<dbReference type="UniPathway" id="UPA00241">
    <property type="reaction ID" value="UER00356"/>
</dbReference>
<name>A0A1F5YBQ1_9BACT</name>
<keyword evidence="3" id="KW-0808">Transferase</keyword>
<feature type="binding site" evidence="3">
    <location>
        <begin position="11"/>
        <end position="16"/>
    </location>
    <ligand>
        <name>ATP</name>
        <dbReference type="ChEBI" id="CHEBI:30616"/>
    </ligand>
</feature>
<keyword evidence="2 3" id="KW-0067">ATP-binding</keyword>
<comment type="pathway">
    <text evidence="3">Cofactor biosynthesis; coenzyme A biosynthesis; CoA from (R)-pantothenate: step 5/5.</text>
</comment>
<keyword evidence="3" id="KW-0173">Coenzyme A biosynthesis</keyword>
<evidence type="ECO:0000256" key="4">
    <source>
        <dbReference type="NCBIfam" id="TIGR00152"/>
    </source>
</evidence>
<dbReference type="GO" id="GO:0015937">
    <property type="term" value="P:coenzyme A biosynthetic process"/>
    <property type="evidence" value="ECO:0007669"/>
    <property type="project" value="UniProtKB-UniRule"/>
</dbReference>
<dbReference type="SUPFAM" id="SSF52540">
    <property type="entry name" value="P-loop containing nucleoside triphosphate hydrolases"/>
    <property type="match status" value="1"/>
</dbReference>
<dbReference type="InterPro" id="IPR001977">
    <property type="entry name" value="Depp_CoAkinase"/>
</dbReference>
<dbReference type="AlphaFoldDB" id="A0A1F5YBQ1"/>
<protein>
    <recommendedName>
        <fullName evidence="3 4">Dephospho-CoA kinase</fullName>
        <ecNumber evidence="3 4">2.7.1.24</ecNumber>
    </recommendedName>
    <alternativeName>
        <fullName evidence="3">Dephosphocoenzyme A kinase</fullName>
    </alternativeName>
</protein>
<evidence type="ECO:0000256" key="2">
    <source>
        <dbReference type="ARBA" id="ARBA00022840"/>
    </source>
</evidence>
<dbReference type="PANTHER" id="PTHR10695">
    <property type="entry name" value="DEPHOSPHO-COA KINASE-RELATED"/>
    <property type="match status" value="1"/>
</dbReference>
<comment type="caution">
    <text evidence="5">The sequence shown here is derived from an EMBL/GenBank/DDBJ whole genome shotgun (WGS) entry which is preliminary data.</text>
</comment>
<comment type="similarity">
    <text evidence="3">Belongs to the CoaE family.</text>
</comment>
<sequence>MISIGLTGNAGSGKSTVAKIWREQRGAVVIDADELGRSAVKPGSEALVELTRLFGKEILHEDGSLNRKRTAEIAFSSEENTRALNAVVHPEIIRNINRQLKEAGREGVKAVIVDAALIFEFGFERYVDVMVVVDAPRELKISRMLDKGKMDRRTIEKIMEVQLPPDELKKRADYIIDNSEDAEGLRKKALELFDSLVR</sequence>
<dbReference type="PROSITE" id="PS51219">
    <property type="entry name" value="DPCK"/>
    <property type="match status" value="1"/>
</dbReference>
<proteinExistence type="inferred from homology"/>
<keyword evidence="1 3" id="KW-0547">Nucleotide-binding</keyword>
<evidence type="ECO:0000256" key="3">
    <source>
        <dbReference type="HAMAP-Rule" id="MF_00376"/>
    </source>
</evidence>
<dbReference type="EC" id="2.7.1.24" evidence="3 4"/>
<evidence type="ECO:0000313" key="5">
    <source>
        <dbReference type="EMBL" id="OGF97648.1"/>
    </source>
</evidence>
<keyword evidence="3 5" id="KW-0418">Kinase</keyword>
<comment type="subcellular location">
    <subcellularLocation>
        <location evidence="3">Cytoplasm</location>
    </subcellularLocation>
</comment>
<reference evidence="5 6" key="1">
    <citation type="journal article" date="2016" name="Nat. Commun.">
        <title>Thousands of microbial genomes shed light on interconnected biogeochemical processes in an aquifer system.</title>
        <authorList>
            <person name="Anantharaman K."/>
            <person name="Brown C.T."/>
            <person name="Hug L.A."/>
            <person name="Sharon I."/>
            <person name="Castelle C.J."/>
            <person name="Probst A.J."/>
            <person name="Thomas B.C."/>
            <person name="Singh A."/>
            <person name="Wilkins M.J."/>
            <person name="Karaoz U."/>
            <person name="Brodie E.L."/>
            <person name="Williams K.H."/>
            <person name="Hubbard S.S."/>
            <person name="Banfield J.F."/>
        </authorList>
    </citation>
    <scope>NUCLEOTIDE SEQUENCE [LARGE SCALE GENOMIC DNA]</scope>
</reference>
<dbReference type="HAMAP" id="MF_00376">
    <property type="entry name" value="Dephospho_CoA_kinase"/>
    <property type="match status" value="1"/>
</dbReference>
<dbReference type="GO" id="GO:0004140">
    <property type="term" value="F:dephospho-CoA kinase activity"/>
    <property type="evidence" value="ECO:0007669"/>
    <property type="project" value="UniProtKB-UniRule"/>
</dbReference>
<dbReference type="Proteomes" id="UP000176992">
    <property type="component" value="Unassembled WGS sequence"/>
</dbReference>
<comment type="catalytic activity">
    <reaction evidence="3">
        <text>3'-dephospho-CoA + ATP = ADP + CoA + H(+)</text>
        <dbReference type="Rhea" id="RHEA:18245"/>
        <dbReference type="ChEBI" id="CHEBI:15378"/>
        <dbReference type="ChEBI" id="CHEBI:30616"/>
        <dbReference type="ChEBI" id="CHEBI:57287"/>
        <dbReference type="ChEBI" id="CHEBI:57328"/>
        <dbReference type="ChEBI" id="CHEBI:456216"/>
        <dbReference type="EC" id="2.7.1.24"/>
    </reaction>
</comment>
<comment type="function">
    <text evidence="3">Catalyzes the phosphorylation of the 3'-hydroxyl group of dephosphocoenzyme A to form coenzyme A.</text>
</comment>